<dbReference type="Proteomes" id="UP000663193">
    <property type="component" value="Chromosome 2"/>
</dbReference>
<dbReference type="EMBL" id="CP069024">
    <property type="protein sequence ID" value="QRC92547.1"/>
    <property type="molecule type" value="Genomic_DNA"/>
</dbReference>
<evidence type="ECO:0000256" key="2">
    <source>
        <dbReference type="SAM" id="SignalP"/>
    </source>
</evidence>
<gene>
    <name evidence="3" type="ORF">JI435_083900</name>
</gene>
<feature type="region of interest" description="Disordered" evidence="1">
    <location>
        <begin position="84"/>
        <end position="120"/>
    </location>
</feature>
<feature type="compositionally biased region" description="Low complexity" evidence="1">
    <location>
        <begin position="96"/>
        <end position="120"/>
    </location>
</feature>
<feature type="chain" id="PRO_5034131079" evidence="2">
    <location>
        <begin position="21"/>
        <end position="197"/>
    </location>
</feature>
<keyword evidence="2" id="KW-0732">Signal</keyword>
<keyword evidence="4" id="KW-1185">Reference proteome</keyword>
<evidence type="ECO:0000313" key="3">
    <source>
        <dbReference type="EMBL" id="QRC92547.1"/>
    </source>
</evidence>
<dbReference type="KEGG" id="pno:SNOG_08390"/>
<dbReference type="RefSeq" id="XP_001798704.1">
    <property type="nucleotide sequence ID" value="XM_001798652.1"/>
</dbReference>
<name>A0A7U2HYB2_PHANO</name>
<accession>A0A7U2HYB2</accession>
<protein>
    <submittedName>
        <fullName evidence="3">Uncharacterized protein</fullName>
    </submittedName>
</protein>
<dbReference type="VEuPathDB" id="FungiDB:JI435_083900"/>
<organism evidence="3 4">
    <name type="scientific">Phaeosphaeria nodorum (strain SN15 / ATCC MYA-4574 / FGSC 10173)</name>
    <name type="common">Glume blotch fungus</name>
    <name type="synonym">Parastagonospora nodorum</name>
    <dbReference type="NCBI Taxonomy" id="321614"/>
    <lineage>
        <taxon>Eukaryota</taxon>
        <taxon>Fungi</taxon>
        <taxon>Dikarya</taxon>
        <taxon>Ascomycota</taxon>
        <taxon>Pezizomycotina</taxon>
        <taxon>Dothideomycetes</taxon>
        <taxon>Pleosporomycetidae</taxon>
        <taxon>Pleosporales</taxon>
        <taxon>Pleosporineae</taxon>
        <taxon>Phaeosphaeriaceae</taxon>
        <taxon>Parastagonospora</taxon>
    </lineage>
</organism>
<proteinExistence type="predicted"/>
<evidence type="ECO:0000256" key="1">
    <source>
        <dbReference type="SAM" id="MobiDB-lite"/>
    </source>
</evidence>
<reference evidence="4" key="1">
    <citation type="journal article" date="2021" name="BMC Genomics">
        <title>Chromosome-level genome assembly and manually-curated proteome of model necrotroph Parastagonospora nodorum Sn15 reveals a genome-wide trove of candidate effector homologs, and redundancy of virulence-related functions within an accessory chromosome.</title>
        <authorList>
            <person name="Bertazzoni S."/>
            <person name="Jones D.A.B."/>
            <person name="Phan H.T."/>
            <person name="Tan K.-C."/>
            <person name="Hane J.K."/>
        </authorList>
    </citation>
    <scope>NUCLEOTIDE SEQUENCE [LARGE SCALE GENOMIC DNA]</scope>
    <source>
        <strain evidence="4">SN15 / ATCC MYA-4574 / FGSC 10173)</strain>
    </source>
</reference>
<dbReference type="OrthoDB" id="3798369at2759"/>
<feature type="signal peptide" evidence="2">
    <location>
        <begin position="1"/>
        <end position="20"/>
    </location>
</feature>
<sequence>MLFNIQHFAVFASISIFANALPFDTPRQIAPRQKNYSVINVDGGSSSDAAQATTVVKSTKTVEVINPGPTVTQETTTTVLSVAPAPTRKSSTTDCTTSAPSSTITSSTKTSSSVVTSSSSKPVETPKPIFVTITVSKDDGPTEYYDNGLWHTLYRIKTFEAAVATLASSASMSSTIVAPILETPAPSYNVTSFQQYA</sequence>
<dbReference type="AlphaFoldDB" id="A0A7U2HYB2"/>
<evidence type="ECO:0000313" key="4">
    <source>
        <dbReference type="Proteomes" id="UP000663193"/>
    </source>
</evidence>